<proteinExistence type="predicted"/>
<comment type="caution">
    <text evidence="1">The sequence shown here is derived from an EMBL/GenBank/DDBJ whole genome shotgun (WGS) entry which is preliminary data.</text>
</comment>
<organism evidence="1 2">
    <name type="scientific">Liparis tanakae</name>
    <name type="common">Tanaka's snailfish</name>
    <dbReference type="NCBI Taxonomy" id="230148"/>
    <lineage>
        <taxon>Eukaryota</taxon>
        <taxon>Metazoa</taxon>
        <taxon>Chordata</taxon>
        <taxon>Craniata</taxon>
        <taxon>Vertebrata</taxon>
        <taxon>Euteleostomi</taxon>
        <taxon>Actinopterygii</taxon>
        <taxon>Neopterygii</taxon>
        <taxon>Teleostei</taxon>
        <taxon>Neoteleostei</taxon>
        <taxon>Acanthomorphata</taxon>
        <taxon>Eupercaria</taxon>
        <taxon>Perciformes</taxon>
        <taxon>Cottioidei</taxon>
        <taxon>Cottales</taxon>
        <taxon>Liparidae</taxon>
        <taxon>Liparis</taxon>
    </lineage>
</organism>
<dbReference type="Proteomes" id="UP000314294">
    <property type="component" value="Unassembled WGS sequence"/>
</dbReference>
<protein>
    <submittedName>
        <fullName evidence="1">Uncharacterized protein</fullName>
    </submittedName>
</protein>
<evidence type="ECO:0000313" key="1">
    <source>
        <dbReference type="EMBL" id="TNN28996.1"/>
    </source>
</evidence>
<keyword evidence="2" id="KW-1185">Reference proteome</keyword>
<gene>
    <name evidence="1" type="ORF">EYF80_060856</name>
</gene>
<name>A0A4Z2EJF9_9TELE</name>
<evidence type="ECO:0000313" key="2">
    <source>
        <dbReference type="Proteomes" id="UP000314294"/>
    </source>
</evidence>
<sequence>MGPRQWTSGGDRYIRSKDSHAGVFQDVHVDEERLLVFTHPTQEQSPLLQQAFRGENTRFHPSAYTHRRLAKRFL</sequence>
<dbReference type="AlphaFoldDB" id="A0A4Z2EJF9"/>
<accession>A0A4Z2EJF9</accession>
<reference evidence="1 2" key="1">
    <citation type="submission" date="2019-03" db="EMBL/GenBank/DDBJ databases">
        <title>First draft genome of Liparis tanakae, snailfish: a comprehensive survey of snailfish specific genes.</title>
        <authorList>
            <person name="Kim W."/>
            <person name="Song I."/>
            <person name="Jeong J.-H."/>
            <person name="Kim D."/>
            <person name="Kim S."/>
            <person name="Ryu S."/>
            <person name="Song J.Y."/>
            <person name="Lee S.K."/>
        </authorList>
    </citation>
    <scope>NUCLEOTIDE SEQUENCE [LARGE SCALE GENOMIC DNA]</scope>
    <source>
        <tissue evidence="1">Muscle</tissue>
    </source>
</reference>
<dbReference type="EMBL" id="SRLO01006187">
    <property type="protein sequence ID" value="TNN28996.1"/>
    <property type="molecule type" value="Genomic_DNA"/>
</dbReference>